<dbReference type="PANTHER" id="PTHR43761">
    <property type="entry name" value="D-ISOMER SPECIFIC 2-HYDROXYACID DEHYDROGENASE FAMILY PROTEIN (AFU_ORTHOLOGUE AFUA_1G13630)"/>
    <property type="match status" value="1"/>
</dbReference>
<accession>A0A2K2UE55</accession>
<reference evidence="8" key="1">
    <citation type="submission" date="2018-01" db="EMBL/GenBank/DDBJ databases">
        <title>Rubneribacter badeniensis gen. nov., sp. nov., and Colonibacter rubneri, gen. nov., sp. nov., WGS of new members of the Eggerthellaceae.</title>
        <authorList>
            <person name="Danylec N."/>
            <person name="Stoll D.A."/>
            <person name="Doetsch A."/>
            <person name="Kulling S.E."/>
            <person name="Huch M."/>
        </authorList>
    </citation>
    <scope>NUCLEOTIDE SEQUENCE [LARGE SCALE GENOMIC DNA]</scope>
    <source>
        <strain evidence="8">ResAG-96</strain>
    </source>
</reference>
<evidence type="ECO:0000256" key="3">
    <source>
        <dbReference type="ARBA" id="ARBA00023027"/>
    </source>
</evidence>
<evidence type="ECO:0000313" key="7">
    <source>
        <dbReference type="EMBL" id="PNV68611.1"/>
    </source>
</evidence>
<sequence length="320" mass="34339">MNIVVLEGYVNNPGDLSWDALKRYGNVTVYDRTPREKLAARVVDADVAVSSKIAWDAEALAWAPHLKMIALTSTGFNVVDLDAARERGIVVSNVPAYSTPDVAQMTFALLLELCLHVGKHSSLVMDGAWTRAKDFSFWDTPLVELAGRTFGIVGMGSIGQAVCRIARAFGMPVVFENRSPKPQLEGDDVRQVDLGELLAVADVVSLHVPATPDTKGMMNAATLARMKDGAFLLNTARGTLVDEQAVVDALRSGKLAGFGADVVSAEPMRPDNPLLQAKGMNIVITPHIAWATHEARERLLATVAANVGAFVEGKPQNVVD</sequence>
<proteinExistence type="inferred from homology"/>
<dbReference type="GO" id="GO:0051287">
    <property type="term" value="F:NAD binding"/>
    <property type="evidence" value="ECO:0007669"/>
    <property type="project" value="InterPro"/>
</dbReference>
<dbReference type="Proteomes" id="UP000236197">
    <property type="component" value="Unassembled WGS sequence"/>
</dbReference>
<gene>
    <name evidence="7" type="ORF">C2L71_01090</name>
</gene>
<dbReference type="InterPro" id="IPR006140">
    <property type="entry name" value="D-isomer_DH_NAD-bd"/>
</dbReference>
<evidence type="ECO:0000259" key="6">
    <source>
        <dbReference type="Pfam" id="PF02826"/>
    </source>
</evidence>
<dbReference type="EMBL" id="PPEK01000001">
    <property type="protein sequence ID" value="PNV68611.1"/>
    <property type="molecule type" value="Genomic_DNA"/>
</dbReference>
<dbReference type="AlphaFoldDB" id="A0A2K2UE55"/>
<feature type="domain" description="D-isomer specific 2-hydroxyacid dehydrogenase catalytic" evidence="5">
    <location>
        <begin position="19"/>
        <end position="319"/>
    </location>
</feature>
<organism evidence="7 8">
    <name type="scientific">Enteroscipio rubneri</name>
    <dbReference type="NCBI Taxonomy" id="2070686"/>
    <lineage>
        <taxon>Bacteria</taxon>
        <taxon>Bacillati</taxon>
        <taxon>Actinomycetota</taxon>
        <taxon>Coriobacteriia</taxon>
        <taxon>Eggerthellales</taxon>
        <taxon>Eggerthellaceae</taxon>
        <taxon>Enteroscipio</taxon>
    </lineage>
</organism>
<dbReference type="PROSITE" id="PS00671">
    <property type="entry name" value="D_2_HYDROXYACID_DH_3"/>
    <property type="match status" value="1"/>
</dbReference>
<dbReference type="GO" id="GO:0016616">
    <property type="term" value="F:oxidoreductase activity, acting on the CH-OH group of donors, NAD or NADP as acceptor"/>
    <property type="evidence" value="ECO:0007669"/>
    <property type="project" value="InterPro"/>
</dbReference>
<dbReference type="InterPro" id="IPR006139">
    <property type="entry name" value="D-isomer_2_OHA_DH_cat_dom"/>
</dbReference>
<dbReference type="Pfam" id="PF02826">
    <property type="entry name" value="2-Hacid_dh_C"/>
    <property type="match status" value="1"/>
</dbReference>
<keyword evidence="3" id="KW-0520">NAD</keyword>
<name>A0A2K2UE55_9ACTN</name>
<dbReference type="InterPro" id="IPR036291">
    <property type="entry name" value="NAD(P)-bd_dom_sf"/>
</dbReference>
<dbReference type="CDD" id="cd12162">
    <property type="entry name" value="2-Hacid_dh_4"/>
    <property type="match status" value="1"/>
</dbReference>
<dbReference type="InterPro" id="IPR050418">
    <property type="entry name" value="D-iso_2-hydroxyacid_DH_PdxB"/>
</dbReference>
<protein>
    <submittedName>
        <fullName evidence="7">Glycerate dehydrogenase</fullName>
    </submittedName>
</protein>
<comment type="caution">
    <text evidence="7">The sequence shown here is derived from an EMBL/GenBank/DDBJ whole genome shotgun (WGS) entry which is preliminary data.</text>
</comment>
<dbReference type="PROSITE" id="PS00670">
    <property type="entry name" value="D_2_HYDROXYACID_DH_2"/>
    <property type="match status" value="1"/>
</dbReference>
<dbReference type="FunFam" id="3.40.50.720:FF:000203">
    <property type="entry name" value="D-3-phosphoglycerate dehydrogenase (SerA)"/>
    <property type="match status" value="1"/>
</dbReference>
<feature type="domain" description="D-isomer specific 2-hydroxyacid dehydrogenase NAD-binding" evidence="6">
    <location>
        <begin position="107"/>
        <end position="289"/>
    </location>
</feature>
<evidence type="ECO:0000259" key="5">
    <source>
        <dbReference type="Pfam" id="PF00389"/>
    </source>
</evidence>
<dbReference type="InterPro" id="IPR029753">
    <property type="entry name" value="D-isomer_DH_CS"/>
</dbReference>
<dbReference type="Pfam" id="PF00389">
    <property type="entry name" value="2-Hacid_dh"/>
    <property type="match status" value="1"/>
</dbReference>
<dbReference type="RefSeq" id="WP_103263938.1">
    <property type="nucleotide sequence ID" value="NZ_CABMLE010000001.1"/>
</dbReference>
<comment type="similarity">
    <text evidence="1 4">Belongs to the D-isomer specific 2-hydroxyacid dehydrogenase family.</text>
</comment>
<dbReference type="PANTHER" id="PTHR43761:SF1">
    <property type="entry name" value="D-ISOMER SPECIFIC 2-HYDROXYACID DEHYDROGENASE CATALYTIC DOMAIN-CONTAINING PROTEIN-RELATED"/>
    <property type="match status" value="1"/>
</dbReference>
<dbReference type="SUPFAM" id="SSF52283">
    <property type="entry name" value="Formate/glycerate dehydrogenase catalytic domain-like"/>
    <property type="match status" value="1"/>
</dbReference>
<dbReference type="Gene3D" id="3.40.50.720">
    <property type="entry name" value="NAD(P)-binding Rossmann-like Domain"/>
    <property type="match status" value="2"/>
</dbReference>
<evidence type="ECO:0000256" key="4">
    <source>
        <dbReference type="RuleBase" id="RU003719"/>
    </source>
</evidence>
<evidence type="ECO:0000256" key="2">
    <source>
        <dbReference type="ARBA" id="ARBA00023002"/>
    </source>
</evidence>
<evidence type="ECO:0000256" key="1">
    <source>
        <dbReference type="ARBA" id="ARBA00005854"/>
    </source>
</evidence>
<evidence type="ECO:0000313" key="8">
    <source>
        <dbReference type="Proteomes" id="UP000236197"/>
    </source>
</evidence>
<keyword evidence="2 4" id="KW-0560">Oxidoreductase</keyword>
<dbReference type="OrthoDB" id="9793626at2"/>
<keyword evidence="8" id="KW-1185">Reference proteome</keyword>
<dbReference type="SUPFAM" id="SSF51735">
    <property type="entry name" value="NAD(P)-binding Rossmann-fold domains"/>
    <property type="match status" value="1"/>
</dbReference>